<organism evidence="1 2">
    <name type="scientific">Morganella morganii</name>
    <name type="common">Proteus morganii</name>
    <dbReference type="NCBI Taxonomy" id="582"/>
    <lineage>
        <taxon>Bacteria</taxon>
        <taxon>Pseudomonadati</taxon>
        <taxon>Pseudomonadota</taxon>
        <taxon>Gammaproteobacteria</taxon>
        <taxon>Enterobacterales</taxon>
        <taxon>Morganellaceae</taxon>
        <taxon>Morganella</taxon>
    </lineage>
</organism>
<dbReference type="AlphaFoldDB" id="A0A0D8L4Y2"/>
<name>A0A0D8L4Y2_MORMO</name>
<dbReference type="Pfam" id="PF13644">
    <property type="entry name" value="DKNYY"/>
    <property type="match status" value="1"/>
</dbReference>
<proteinExistence type="predicted"/>
<protein>
    <recommendedName>
        <fullName evidence="3">DKNYY family protein</fullName>
    </recommendedName>
</protein>
<comment type="caution">
    <text evidence="1">The sequence shown here is derived from an EMBL/GenBank/DDBJ whole genome shotgun (WGS) entry which is preliminary data.</text>
</comment>
<dbReference type="InterPro" id="IPR027375">
    <property type="entry name" value="DKNYY"/>
</dbReference>
<dbReference type="Proteomes" id="UP000032582">
    <property type="component" value="Unassembled WGS sequence"/>
</dbReference>
<dbReference type="EMBL" id="JZSH01000376">
    <property type="protein sequence ID" value="KJF76226.1"/>
    <property type="molecule type" value="Genomic_DNA"/>
</dbReference>
<dbReference type="PATRIC" id="fig|582.24.peg.6283"/>
<evidence type="ECO:0008006" key="3">
    <source>
        <dbReference type="Google" id="ProtNLM"/>
    </source>
</evidence>
<accession>A0A0D8L4Y2</accession>
<evidence type="ECO:0000313" key="2">
    <source>
        <dbReference type="Proteomes" id="UP000032582"/>
    </source>
</evidence>
<gene>
    <name evidence="1" type="ORF">UA45_19730</name>
</gene>
<sequence length="318" mass="37521">MPNANPLTFKRIFTDSLRDLYSDGNSVWIHGKLSLNIPTLIKTNLSSTTIRLLNGNYDTDFLLQIGNELWFPVIENRTFEIASLRVDIDSFHAINYCHYVDKDAFYICEQTGRGLFKVDNIDPNKIKVFNESLSIYEDKIFNSKGIFPEADGLTFYEISEGFYADKNCVWEHQNKLEGFNPKKFEIVDRRLSIVKDDNLVRVYGNIIPNADAKTVKVLDAYHNCYWRDKHHVWYWTEQIQPLRLPDDGELYFYPKSHFCRVGSKVWCQQYLLEDVDISTFTIIEPTIAKDKNFYFMEDRKYTHQEYKDKDIGKYYTFG</sequence>
<evidence type="ECO:0000313" key="1">
    <source>
        <dbReference type="EMBL" id="KJF76226.1"/>
    </source>
</evidence>
<reference evidence="1 2" key="1">
    <citation type="submission" date="2015-02" db="EMBL/GenBank/DDBJ databases">
        <title>Whole genome shotgun sequencing of cultured foodborne pathogen.</title>
        <authorList>
            <person name="Timme R."/>
            <person name="Allard M.W."/>
            <person name="Strain E."/>
            <person name="Evans P.S."/>
            <person name="Brown E."/>
        </authorList>
    </citation>
    <scope>NUCLEOTIDE SEQUENCE [LARGE SCALE GENOMIC DNA]</scope>
    <source>
        <strain evidence="1 2">GCSL-TSO-24</strain>
    </source>
</reference>